<evidence type="ECO:0000259" key="10">
    <source>
        <dbReference type="Pfam" id="PF00697"/>
    </source>
</evidence>
<evidence type="ECO:0000256" key="7">
    <source>
        <dbReference type="ARBA" id="ARBA00023141"/>
    </source>
</evidence>
<keyword evidence="5 9" id="KW-0028">Amino-acid biosynthesis</keyword>
<proteinExistence type="inferred from homology"/>
<evidence type="ECO:0000256" key="5">
    <source>
        <dbReference type="ARBA" id="ARBA00022605"/>
    </source>
</evidence>
<evidence type="ECO:0000256" key="1">
    <source>
        <dbReference type="ARBA" id="ARBA00001164"/>
    </source>
</evidence>
<organism evidence="11 12">
    <name type="scientific">Arundinibacter roseus</name>
    <dbReference type="NCBI Taxonomy" id="2070510"/>
    <lineage>
        <taxon>Bacteria</taxon>
        <taxon>Pseudomonadati</taxon>
        <taxon>Bacteroidota</taxon>
        <taxon>Cytophagia</taxon>
        <taxon>Cytophagales</taxon>
        <taxon>Spirosomataceae</taxon>
        <taxon>Arundinibacter</taxon>
    </lineage>
</organism>
<dbReference type="EMBL" id="SMJU01000028">
    <property type="protein sequence ID" value="TDB57338.1"/>
    <property type="molecule type" value="Genomic_DNA"/>
</dbReference>
<dbReference type="HAMAP" id="MF_00135">
    <property type="entry name" value="PRAI"/>
    <property type="match status" value="1"/>
</dbReference>
<dbReference type="SUPFAM" id="SSF51366">
    <property type="entry name" value="Ribulose-phoshate binding barrel"/>
    <property type="match status" value="1"/>
</dbReference>
<comment type="catalytic activity">
    <reaction evidence="1 9">
        <text>N-(5-phospho-beta-D-ribosyl)anthranilate = 1-(2-carboxyphenylamino)-1-deoxy-D-ribulose 5-phosphate</text>
        <dbReference type="Rhea" id="RHEA:21540"/>
        <dbReference type="ChEBI" id="CHEBI:18277"/>
        <dbReference type="ChEBI" id="CHEBI:58613"/>
        <dbReference type="EC" id="5.3.1.24"/>
    </reaction>
</comment>
<dbReference type="Proteomes" id="UP000295706">
    <property type="component" value="Unassembled WGS sequence"/>
</dbReference>
<evidence type="ECO:0000256" key="2">
    <source>
        <dbReference type="ARBA" id="ARBA00004664"/>
    </source>
</evidence>
<evidence type="ECO:0000313" key="11">
    <source>
        <dbReference type="EMBL" id="TDB57338.1"/>
    </source>
</evidence>
<sequence>MKLKVCGMRESANIQELVALKPDFIGFIFYDKSPRFAGDILDPEVVRQIPSQIKKVGVFVNSNPDFIMGMVKQFDLQYAQLHGNELPDLCRILRHKGVNVIKAFSIDSTFNFATLNNYKPFCDLFLFDTKGADPGGNGVAFDWTILKKYDQDKPFLLSGGISLDNIQDVIELSSTLQIYGIDINSRFESAPGLKDLDQIQRLIGSIRIEEEEEIAL</sequence>
<dbReference type="Gene3D" id="3.20.20.70">
    <property type="entry name" value="Aldolase class I"/>
    <property type="match status" value="1"/>
</dbReference>
<name>A0A4R4JS37_9BACT</name>
<dbReference type="PANTHER" id="PTHR42894">
    <property type="entry name" value="N-(5'-PHOSPHORIBOSYL)ANTHRANILATE ISOMERASE"/>
    <property type="match status" value="1"/>
</dbReference>
<evidence type="ECO:0000256" key="3">
    <source>
        <dbReference type="ARBA" id="ARBA00012572"/>
    </source>
</evidence>
<evidence type="ECO:0000256" key="4">
    <source>
        <dbReference type="ARBA" id="ARBA00022272"/>
    </source>
</evidence>
<dbReference type="Pfam" id="PF00697">
    <property type="entry name" value="PRAI"/>
    <property type="match status" value="1"/>
</dbReference>
<accession>A0A4R4JS37</accession>
<dbReference type="InterPro" id="IPR013785">
    <property type="entry name" value="Aldolase_TIM"/>
</dbReference>
<comment type="pathway">
    <text evidence="2 9">Amino-acid biosynthesis; L-tryptophan biosynthesis; L-tryptophan from chorismate: step 3/5.</text>
</comment>
<dbReference type="AlphaFoldDB" id="A0A4R4JS37"/>
<dbReference type="OrthoDB" id="9786954at2"/>
<dbReference type="InterPro" id="IPR011060">
    <property type="entry name" value="RibuloseP-bd_barrel"/>
</dbReference>
<keyword evidence="6 9" id="KW-0822">Tryptophan biosynthesis</keyword>
<dbReference type="PANTHER" id="PTHR42894:SF1">
    <property type="entry name" value="N-(5'-PHOSPHORIBOSYL)ANTHRANILATE ISOMERASE"/>
    <property type="match status" value="1"/>
</dbReference>
<dbReference type="RefSeq" id="WP_132122457.1">
    <property type="nucleotide sequence ID" value="NZ_SMJU01000028.1"/>
</dbReference>
<feature type="domain" description="N-(5'phosphoribosyl) anthranilate isomerase (PRAI)" evidence="10">
    <location>
        <begin position="4"/>
        <end position="203"/>
    </location>
</feature>
<dbReference type="InterPro" id="IPR001240">
    <property type="entry name" value="PRAI_dom"/>
</dbReference>
<comment type="caution">
    <text evidence="11">The sequence shown here is derived from an EMBL/GenBank/DDBJ whole genome shotgun (WGS) entry which is preliminary data.</text>
</comment>
<evidence type="ECO:0000313" key="12">
    <source>
        <dbReference type="Proteomes" id="UP000295706"/>
    </source>
</evidence>
<evidence type="ECO:0000256" key="6">
    <source>
        <dbReference type="ARBA" id="ARBA00022822"/>
    </source>
</evidence>
<protein>
    <recommendedName>
        <fullName evidence="4 9">N-(5'-phosphoribosyl)anthranilate isomerase</fullName>
        <shortName evidence="9">PRAI</shortName>
        <ecNumber evidence="3 9">5.3.1.24</ecNumber>
    </recommendedName>
</protein>
<dbReference type="InterPro" id="IPR044643">
    <property type="entry name" value="TrpF_fam"/>
</dbReference>
<keyword evidence="7 9" id="KW-0057">Aromatic amino acid biosynthesis</keyword>
<keyword evidence="12" id="KW-1185">Reference proteome</keyword>
<reference evidence="11 12" key="1">
    <citation type="submission" date="2019-02" db="EMBL/GenBank/DDBJ databases">
        <title>Arundinibacter roseus gen. nov., sp. nov., a new member of the family Cytophagaceae.</title>
        <authorList>
            <person name="Szuroczki S."/>
            <person name="Khayer B."/>
            <person name="Sproer C."/>
            <person name="Toumi M."/>
            <person name="Szabo A."/>
            <person name="Felfoldi T."/>
            <person name="Schumann P."/>
            <person name="Toth E."/>
        </authorList>
    </citation>
    <scope>NUCLEOTIDE SEQUENCE [LARGE SCALE GENOMIC DNA]</scope>
    <source>
        <strain evidence="11 12">DMA-k-7a</strain>
    </source>
</reference>
<evidence type="ECO:0000256" key="9">
    <source>
        <dbReference type="HAMAP-Rule" id="MF_00135"/>
    </source>
</evidence>
<dbReference type="UniPathway" id="UPA00035">
    <property type="reaction ID" value="UER00042"/>
</dbReference>
<keyword evidence="8 9" id="KW-0413">Isomerase</keyword>
<dbReference type="CDD" id="cd00405">
    <property type="entry name" value="PRAI"/>
    <property type="match status" value="1"/>
</dbReference>
<evidence type="ECO:0000256" key="8">
    <source>
        <dbReference type="ARBA" id="ARBA00023235"/>
    </source>
</evidence>
<dbReference type="GO" id="GO:0000162">
    <property type="term" value="P:L-tryptophan biosynthetic process"/>
    <property type="evidence" value="ECO:0007669"/>
    <property type="project" value="UniProtKB-UniRule"/>
</dbReference>
<dbReference type="EC" id="5.3.1.24" evidence="3 9"/>
<gene>
    <name evidence="9" type="primary">trpF</name>
    <name evidence="11" type="ORF">EZE20_23640</name>
</gene>
<comment type="similarity">
    <text evidence="9">Belongs to the TrpF family.</text>
</comment>
<dbReference type="GO" id="GO:0004640">
    <property type="term" value="F:phosphoribosylanthranilate isomerase activity"/>
    <property type="evidence" value="ECO:0007669"/>
    <property type="project" value="UniProtKB-UniRule"/>
</dbReference>